<name>F5XZB4_RAMTT</name>
<dbReference type="STRING" id="365046.Rta_33580"/>
<feature type="region of interest" description="Disordered" evidence="1">
    <location>
        <begin position="71"/>
        <end position="90"/>
    </location>
</feature>
<dbReference type="InterPro" id="IPR030809">
    <property type="entry name" value="EgtB_signatur"/>
</dbReference>
<dbReference type="InterPro" id="IPR034660">
    <property type="entry name" value="DinB/YfiT-like"/>
</dbReference>
<dbReference type="Pfam" id="PF03781">
    <property type="entry name" value="FGE-sulfatase"/>
    <property type="match status" value="2"/>
</dbReference>
<protein>
    <recommendedName>
        <fullName evidence="2">Sulfatase-modifying factor enzyme-like domain-containing protein</fullName>
    </recommendedName>
</protein>
<reference evidence="3 4" key="2">
    <citation type="journal article" date="2011" name="PLoS ONE">
        <title>The Cyst-Dividing Bacterium Ramlibacter tataouinensis TTB310 Genome Reveals a Well-Stocked Toolbox for Adaptation to a Desert Environment.</title>
        <authorList>
            <person name="De Luca G."/>
            <person name="Barakat M."/>
            <person name="Ortet P."/>
            <person name="Fochesato S."/>
            <person name="Jourlin-Castelli C."/>
            <person name="Ansaldi M."/>
            <person name="Py B."/>
            <person name="Fichant G."/>
            <person name="Coutinho P.M."/>
            <person name="Voulhoux R."/>
            <person name="Bastien O."/>
            <person name="Marechal E."/>
            <person name="Henrissat B."/>
            <person name="Quentin Y."/>
            <person name="Noirot P."/>
            <person name="Filloux A."/>
            <person name="Mejean V."/>
            <person name="Dubow M.S."/>
            <person name="Barras F."/>
            <person name="Barbe V."/>
            <person name="Weissenbach J."/>
            <person name="Mihalcescu I."/>
            <person name="Vermeglio A."/>
            <person name="Achouak W."/>
            <person name="Heulin T."/>
        </authorList>
    </citation>
    <scope>NUCLEOTIDE SEQUENCE [LARGE SCALE GENOMIC DNA]</scope>
    <source>
        <strain evidence="4">ATCC BAA-407 / DSM 14655 / LMG 21543 / TTB310</strain>
    </source>
</reference>
<dbReference type="SUPFAM" id="SSF109854">
    <property type="entry name" value="DinB/YfiT-like putative metalloenzymes"/>
    <property type="match status" value="1"/>
</dbReference>
<dbReference type="PANTHER" id="PTHR23150">
    <property type="entry name" value="SULFATASE MODIFYING FACTOR 1, 2"/>
    <property type="match status" value="1"/>
</dbReference>
<accession>F5XZB4</accession>
<evidence type="ECO:0000313" key="3">
    <source>
        <dbReference type="EMBL" id="AEG94471.1"/>
    </source>
</evidence>
<dbReference type="EMBL" id="CP000245">
    <property type="protein sequence ID" value="AEG94471.1"/>
    <property type="molecule type" value="Genomic_DNA"/>
</dbReference>
<evidence type="ECO:0000313" key="4">
    <source>
        <dbReference type="Proteomes" id="UP000008385"/>
    </source>
</evidence>
<dbReference type="SUPFAM" id="SSF56436">
    <property type="entry name" value="C-type lectin-like"/>
    <property type="match status" value="1"/>
</dbReference>
<dbReference type="InterPro" id="IPR005532">
    <property type="entry name" value="SUMF_dom"/>
</dbReference>
<dbReference type="KEGG" id="rta:Rta_33580"/>
<dbReference type="RefSeq" id="WP_013902702.1">
    <property type="nucleotide sequence ID" value="NC_015677.1"/>
</dbReference>
<evidence type="ECO:0000259" key="2">
    <source>
        <dbReference type="Pfam" id="PF03781"/>
    </source>
</evidence>
<feature type="compositionally biased region" description="Basic and acidic residues" evidence="1">
    <location>
        <begin position="71"/>
        <end position="81"/>
    </location>
</feature>
<gene>
    <name evidence="3" type="ordered locus">Rta_33580</name>
</gene>
<dbReference type="HOGENOM" id="CLU_012431_9_2_4"/>
<feature type="domain" description="Sulfatase-modifying factor enzyme-like" evidence="2">
    <location>
        <begin position="284"/>
        <end position="353"/>
    </location>
</feature>
<dbReference type="InterPro" id="IPR042095">
    <property type="entry name" value="SUMF_sf"/>
</dbReference>
<dbReference type="InterPro" id="IPR016187">
    <property type="entry name" value="CTDL_fold"/>
</dbReference>
<feature type="domain" description="Sulfatase-modifying factor enzyme-like" evidence="2">
    <location>
        <begin position="190"/>
        <end position="252"/>
    </location>
</feature>
<dbReference type="AlphaFoldDB" id="F5XZB4"/>
<dbReference type="InterPro" id="IPR051043">
    <property type="entry name" value="Sulfatase_Mod_Factor_Kinase"/>
</dbReference>
<keyword evidence="4" id="KW-1185">Reference proteome</keyword>
<sequence>MAERLRRGGTADVRAALLDARARTLAWAEACAAALGPAMDVPRGEHLNPPLWELGHLAWFQEWWVARNPQRDRGERADPDAPRPLPSLPGADGWYDSSRVAHGTRWSLPLPGLEATRAWLGETLARTLDSLDALPAGPGEEALYFFRLVALHEAMHAEAAGYMARSLGFEVLPAGRSAPQAASAASLSDGTLRVAAQEFLLGTCGPGFAFDNERAAHPVRLAAFAIDAAPVSWARFSAFADADGYADARWWSAAGWAWCRWAGRRLPTEAEWECAALTAPGFFWGRVWEWTASDFQPYAGFRPHPYRDYSAPWFGPDRRVLRGACDATSPWLAHPRYRNFFAPGRTDIFAGFRSCAGGPRVLAL</sequence>
<evidence type="ECO:0000256" key="1">
    <source>
        <dbReference type="SAM" id="MobiDB-lite"/>
    </source>
</evidence>
<proteinExistence type="predicted"/>
<dbReference type="Gene3D" id="3.90.1580.10">
    <property type="entry name" value="paralog of FGE (formylglycine-generating enzyme)"/>
    <property type="match status" value="2"/>
</dbReference>
<reference evidence="4" key="1">
    <citation type="submission" date="2006-01" db="EMBL/GenBank/DDBJ databases">
        <title>Genome of the cyst-dividing bacterium Ramlibacter tataouinensis.</title>
        <authorList>
            <person name="Barakat M."/>
            <person name="Ortet P."/>
            <person name="De Luca G."/>
            <person name="Jourlin-Castelli C."/>
            <person name="Ansaldi M."/>
            <person name="Py B."/>
            <person name="Fichant G."/>
            <person name="Coutinho P."/>
            <person name="Voulhoux R."/>
            <person name="Bastien O."/>
            <person name="Roy S."/>
            <person name="Marechal E."/>
            <person name="Henrissat B."/>
            <person name="Quentin Y."/>
            <person name="Noirot P."/>
            <person name="Filloux A."/>
            <person name="Mejean V."/>
            <person name="DuBow M."/>
            <person name="Barras F."/>
            <person name="Heulin T."/>
        </authorList>
    </citation>
    <scope>NUCLEOTIDE SEQUENCE [LARGE SCALE GENOMIC DNA]</scope>
    <source>
        <strain evidence="4">ATCC BAA-407 / DSM 14655 / LMG 21543 / TTB310</strain>
    </source>
</reference>
<dbReference type="NCBIfam" id="TIGR04373">
    <property type="entry name" value="egtB_X_signatur"/>
    <property type="match status" value="1"/>
</dbReference>
<dbReference type="PANTHER" id="PTHR23150:SF36">
    <property type="entry name" value="HERCYNINE OXYGENASE"/>
    <property type="match status" value="1"/>
</dbReference>
<dbReference type="eggNOG" id="COG1262">
    <property type="taxonomic scope" value="Bacteria"/>
</dbReference>
<dbReference type="Proteomes" id="UP000008385">
    <property type="component" value="Chromosome"/>
</dbReference>
<organism evidence="3 4">
    <name type="scientific">Ramlibacter tataouinensis (strain ATCC BAA-407 / DSM 14655 / LMG 21543 / TTB310)</name>
    <dbReference type="NCBI Taxonomy" id="365046"/>
    <lineage>
        <taxon>Bacteria</taxon>
        <taxon>Pseudomonadati</taxon>
        <taxon>Pseudomonadota</taxon>
        <taxon>Betaproteobacteria</taxon>
        <taxon>Burkholderiales</taxon>
        <taxon>Comamonadaceae</taxon>
        <taxon>Ramlibacter</taxon>
    </lineage>
</organism>
<dbReference type="OrthoDB" id="9768004at2"/>